<keyword evidence="7" id="KW-1185">Reference proteome</keyword>
<evidence type="ECO:0000256" key="1">
    <source>
        <dbReference type="ARBA" id="ARBA00013258"/>
    </source>
</evidence>
<organism evidence="6 7">
    <name type="scientific">Thielaviopsis punctulata</name>
    <dbReference type="NCBI Taxonomy" id="72032"/>
    <lineage>
        <taxon>Eukaryota</taxon>
        <taxon>Fungi</taxon>
        <taxon>Dikarya</taxon>
        <taxon>Ascomycota</taxon>
        <taxon>Pezizomycotina</taxon>
        <taxon>Sordariomycetes</taxon>
        <taxon>Hypocreomycetidae</taxon>
        <taxon>Microascales</taxon>
        <taxon>Ceratocystidaceae</taxon>
        <taxon>Thielaviopsis</taxon>
    </lineage>
</organism>
<dbReference type="GO" id="GO:0006633">
    <property type="term" value="P:fatty acid biosynthetic process"/>
    <property type="evidence" value="ECO:0007669"/>
    <property type="project" value="TreeGrafter"/>
</dbReference>
<evidence type="ECO:0000259" key="5">
    <source>
        <dbReference type="SMART" id="SM00827"/>
    </source>
</evidence>
<dbReference type="InterPro" id="IPR014043">
    <property type="entry name" value="Acyl_transferase_dom"/>
</dbReference>
<accession>A0A0F4ZKI6</accession>
<dbReference type="InterPro" id="IPR016036">
    <property type="entry name" value="Malonyl_transacylase_ACP-bd"/>
</dbReference>
<dbReference type="GO" id="GO:0005739">
    <property type="term" value="C:mitochondrion"/>
    <property type="evidence" value="ECO:0007669"/>
    <property type="project" value="TreeGrafter"/>
</dbReference>
<dbReference type="Gene3D" id="3.30.70.250">
    <property type="entry name" value="Malonyl-CoA ACP transacylase, ACP-binding"/>
    <property type="match status" value="1"/>
</dbReference>
<dbReference type="GO" id="GO:0004314">
    <property type="term" value="F:[acyl-carrier-protein] S-malonyltransferase activity"/>
    <property type="evidence" value="ECO:0007669"/>
    <property type="project" value="UniProtKB-EC"/>
</dbReference>
<dbReference type="Proteomes" id="UP000033483">
    <property type="component" value="Unassembled WGS sequence"/>
</dbReference>
<protein>
    <recommendedName>
        <fullName evidence="1">[acyl-carrier-protein] S-malonyltransferase</fullName>
        <ecNumber evidence="1">2.3.1.39</ecNumber>
    </recommendedName>
</protein>
<dbReference type="Pfam" id="PF00698">
    <property type="entry name" value="Acyl_transf_1"/>
    <property type="match status" value="1"/>
</dbReference>
<keyword evidence="3" id="KW-0012">Acyltransferase</keyword>
<keyword evidence="2" id="KW-0808">Transferase</keyword>
<name>A0A0F4ZKI6_9PEZI</name>
<evidence type="ECO:0000256" key="2">
    <source>
        <dbReference type="ARBA" id="ARBA00022679"/>
    </source>
</evidence>
<gene>
    <name evidence="6" type="ORF">TD95_004213</name>
</gene>
<dbReference type="EMBL" id="LAEV01000335">
    <property type="protein sequence ID" value="KKA30636.1"/>
    <property type="molecule type" value="Genomic_DNA"/>
</dbReference>
<evidence type="ECO:0000256" key="4">
    <source>
        <dbReference type="ARBA" id="ARBA00048462"/>
    </source>
</evidence>
<dbReference type="OrthoDB" id="541883at2759"/>
<evidence type="ECO:0000313" key="6">
    <source>
        <dbReference type="EMBL" id="KKA30636.1"/>
    </source>
</evidence>
<dbReference type="PANTHER" id="PTHR42681:SF1">
    <property type="entry name" value="MALONYL-COA-ACYL CARRIER PROTEIN TRANSACYLASE, MITOCHONDRIAL"/>
    <property type="match status" value="1"/>
</dbReference>
<dbReference type="PANTHER" id="PTHR42681">
    <property type="entry name" value="MALONYL-COA-ACYL CARRIER PROTEIN TRANSACYLASE, MITOCHONDRIAL"/>
    <property type="match status" value="1"/>
</dbReference>
<feature type="domain" description="Malonyl-CoA:ACP transacylase (MAT)" evidence="5">
    <location>
        <begin position="23"/>
        <end position="355"/>
    </location>
</feature>
<comment type="caution">
    <text evidence="6">The sequence shown here is derived from an EMBL/GenBank/DDBJ whole genome shotgun (WGS) entry which is preliminary data.</text>
</comment>
<dbReference type="EC" id="2.3.1.39" evidence="1"/>
<dbReference type="InterPro" id="IPR050858">
    <property type="entry name" value="Mal-CoA-ACP_Trans/PKS_FabD"/>
</dbReference>
<dbReference type="SUPFAM" id="SSF52151">
    <property type="entry name" value="FabD/lysophospholipase-like"/>
    <property type="match status" value="1"/>
</dbReference>
<comment type="catalytic activity">
    <reaction evidence="4">
        <text>holo-[ACP] + malonyl-CoA = malonyl-[ACP] + CoA</text>
        <dbReference type="Rhea" id="RHEA:41792"/>
        <dbReference type="Rhea" id="RHEA-COMP:9623"/>
        <dbReference type="Rhea" id="RHEA-COMP:9685"/>
        <dbReference type="ChEBI" id="CHEBI:57287"/>
        <dbReference type="ChEBI" id="CHEBI:57384"/>
        <dbReference type="ChEBI" id="CHEBI:64479"/>
        <dbReference type="ChEBI" id="CHEBI:78449"/>
        <dbReference type="EC" id="2.3.1.39"/>
    </reaction>
</comment>
<dbReference type="SUPFAM" id="SSF55048">
    <property type="entry name" value="Probable ACP-binding domain of malonyl-CoA ACP transacylase"/>
    <property type="match status" value="1"/>
</dbReference>
<evidence type="ECO:0000313" key="7">
    <source>
        <dbReference type="Proteomes" id="UP000033483"/>
    </source>
</evidence>
<dbReference type="SMART" id="SM00827">
    <property type="entry name" value="PKS_AT"/>
    <property type="match status" value="1"/>
</dbReference>
<reference evidence="6 7" key="1">
    <citation type="submission" date="2015-03" db="EMBL/GenBank/DDBJ databases">
        <authorList>
            <person name="Radwan O."/>
            <person name="Al-Naeli F.A."/>
            <person name="Rendon G.A."/>
            <person name="Fields C."/>
        </authorList>
    </citation>
    <scope>NUCLEOTIDE SEQUENCE [LARGE SCALE GENOMIC DNA]</scope>
    <source>
        <strain evidence="6">CR-DP1</strain>
    </source>
</reference>
<sequence>MSPTSPVVRQMLALRARNASLRQGVQRVAMLTPWLHAFPSTTREFIDELDSKMGYKISNIIQNGPHEVLTSTSVAQPAIMATSMLILRILQRHFNFNVAESVDYTLGHSLGEFAALVASGHLSYADSLRMVHARALAMEDATRRAQAAHPGSEYGMVAVITEPEYLSSVVDTIHNIIGENVNDWARTPVEGHVCIANVNSKDQIVLSGNIESISCLMDRVRHFSGHDPRAVRLHSNTPFHSPLMQPAREAVRRIITAPGVLSFPSTGRTQCVSNISARPFKSAAELCDLVSRSGLEPVRWADSIKFLHSQAQVRRWIGIGPGKVGRNLVGKEVGLRGTDKKRGAGVWAVTEPADIEEVLRGFEETDAGAQMPEYAVHETMFNSGNGAPQQTLA</sequence>
<dbReference type="Gene3D" id="3.40.366.10">
    <property type="entry name" value="Malonyl-Coenzyme A Acyl Carrier Protein, domain 2"/>
    <property type="match status" value="1"/>
</dbReference>
<dbReference type="InterPro" id="IPR016035">
    <property type="entry name" value="Acyl_Trfase/lysoPLipase"/>
</dbReference>
<evidence type="ECO:0000256" key="3">
    <source>
        <dbReference type="ARBA" id="ARBA00023315"/>
    </source>
</evidence>
<dbReference type="AlphaFoldDB" id="A0A0F4ZKI6"/>
<proteinExistence type="predicted"/>
<dbReference type="InterPro" id="IPR001227">
    <property type="entry name" value="Ac_transferase_dom_sf"/>
</dbReference>